<geneLocation type="mitochondrion" evidence="2"/>
<keyword evidence="1" id="KW-0472">Membrane</keyword>
<protein>
    <submittedName>
        <fullName evidence="2">Uncharacterized protein</fullName>
    </submittedName>
</protein>
<feature type="transmembrane region" description="Helical" evidence="1">
    <location>
        <begin position="21"/>
        <end position="38"/>
    </location>
</feature>
<name>A0A101M266_PICGL</name>
<organism evidence="2">
    <name type="scientific">Picea glauca</name>
    <name type="common">White spruce</name>
    <name type="synonym">Pinus glauca</name>
    <dbReference type="NCBI Taxonomy" id="3330"/>
    <lineage>
        <taxon>Eukaryota</taxon>
        <taxon>Viridiplantae</taxon>
        <taxon>Streptophyta</taxon>
        <taxon>Embryophyta</taxon>
        <taxon>Tracheophyta</taxon>
        <taxon>Spermatophyta</taxon>
        <taxon>Pinopsida</taxon>
        <taxon>Pinidae</taxon>
        <taxon>Conifers I</taxon>
        <taxon>Pinales</taxon>
        <taxon>Pinaceae</taxon>
        <taxon>Picea</taxon>
    </lineage>
</organism>
<keyword evidence="2" id="KW-0496">Mitochondrion</keyword>
<keyword evidence="1" id="KW-1133">Transmembrane helix</keyword>
<dbReference type="EMBL" id="LKAM01000002">
    <property type="protein sequence ID" value="KUM49676.1"/>
    <property type="molecule type" value="Genomic_DNA"/>
</dbReference>
<evidence type="ECO:0000313" key="2">
    <source>
        <dbReference type="EMBL" id="KUM49676.1"/>
    </source>
</evidence>
<accession>A0A101M266</accession>
<proteinExistence type="predicted"/>
<sequence>MLLKLIKLVQLMPRELRLGIMLLKLVLPVLMRMLFILLQ</sequence>
<evidence type="ECO:0000256" key="1">
    <source>
        <dbReference type="SAM" id="Phobius"/>
    </source>
</evidence>
<reference evidence="2" key="1">
    <citation type="journal article" date="2015" name="Genome Biol. Evol.">
        <title>Organellar Genomes of White Spruce (Picea glauca): Assembly and Annotation.</title>
        <authorList>
            <person name="Jackman S.D."/>
            <person name="Warren R.L."/>
            <person name="Gibb E.A."/>
            <person name="Vandervalk B.P."/>
            <person name="Mohamadi H."/>
            <person name="Chu J."/>
            <person name="Raymond A."/>
            <person name="Pleasance S."/>
            <person name="Coope R."/>
            <person name="Wildung M.R."/>
            <person name="Ritland C.E."/>
            <person name="Bousquet J."/>
            <person name="Jones S.J."/>
            <person name="Bohlmann J."/>
            <person name="Birol I."/>
        </authorList>
    </citation>
    <scope>NUCLEOTIDE SEQUENCE [LARGE SCALE GENOMIC DNA]</scope>
    <source>
        <tissue evidence="2">Flushing bud</tissue>
    </source>
</reference>
<comment type="caution">
    <text evidence="2">The sequence shown here is derived from an EMBL/GenBank/DDBJ whole genome shotgun (WGS) entry which is preliminary data.</text>
</comment>
<gene>
    <name evidence="2" type="ORF">ABT39_MTgene2902</name>
</gene>
<keyword evidence="1" id="KW-0812">Transmembrane</keyword>
<dbReference type="AlphaFoldDB" id="A0A101M266"/>